<sequence>MFSNIPSHYYVIGSTIMAIFMGTFVMVIRMRASKKPTNEKKIIIPPIAMSTGALMFLFEQFRVPPMQILEAAAVGMVFSTILIATSKFEVKGQDIYLKRSKAFVFILIGLLVFRIVAKVILSNSIDVGELAGMFWILAFAMLLPWRIAMLIQFIKIKKTIPLKNY</sequence>
<keyword evidence="1" id="KW-0472">Membrane</keyword>
<name>A0ABV1MN85_9BACI</name>
<dbReference type="InterPro" id="IPR058247">
    <property type="entry name" value="DUF1453"/>
</dbReference>
<dbReference type="EMBL" id="JBEGDG010000002">
    <property type="protein sequence ID" value="MEQ6353983.1"/>
    <property type="molecule type" value="Genomic_DNA"/>
</dbReference>
<dbReference type="InterPro" id="IPR031306">
    <property type="entry name" value="CcdC"/>
</dbReference>
<keyword evidence="3" id="KW-1185">Reference proteome</keyword>
<reference evidence="2 3" key="1">
    <citation type="submission" date="2024-06" db="EMBL/GenBank/DDBJ databases">
        <title>Lysinibacillus zambalefons sp. nov., a Novel Firmicute Isolated from the Poon Bato Zambales Hyperalkaline Spring.</title>
        <authorList>
            <person name="Aja J.A."/>
            <person name="Lazaro J.E.H."/>
            <person name="Llorin L.D."/>
            <person name="Lim K.R."/>
            <person name="Teodosio J."/>
            <person name="Dalisay D.S."/>
        </authorList>
    </citation>
    <scope>NUCLEOTIDE SEQUENCE [LARGE SCALE GENOMIC DNA]</scope>
    <source>
        <strain evidence="2 3">M3</strain>
    </source>
</reference>
<keyword evidence="1" id="KW-0812">Transmembrane</keyword>
<dbReference type="PANTHER" id="PTHR39164:SF1">
    <property type="entry name" value="PROTEIN CCDC"/>
    <property type="match status" value="1"/>
</dbReference>
<dbReference type="PIRSF" id="PIRSF021441">
    <property type="entry name" value="DUF1453"/>
    <property type="match status" value="1"/>
</dbReference>
<evidence type="ECO:0000313" key="3">
    <source>
        <dbReference type="Proteomes" id="UP001478862"/>
    </source>
</evidence>
<evidence type="ECO:0000256" key="1">
    <source>
        <dbReference type="SAM" id="Phobius"/>
    </source>
</evidence>
<feature type="transmembrane region" description="Helical" evidence="1">
    <location>
        <begin position="102"/>
        <end position="121"/>
    </location>
</feature>
<feature type="transmembrane region" description="Helical" evidence="1">
    <location>
        <begin position="42"/>
        <end position="61"/>
    </location>
</feature>
<feature type="transmembrane region" description="Helical" evidence="1">
    <location>
        <begin position="133"/>
        <end position="154"/>
    </location>
</feature>
<keyword evidence="1" id="KW-1133">Transmembrane helix</keyword>
<dbReference type="RefSeq" id="WP_349658731.1">
    <property type="nucleotide sequence ID" value="NZ_JBEGDG010000002.1"/>
</dbReference>
<comment type="caution">
    <text evidence="2">The sequence shown here is derived from an EMBL/GenBank/DDBJ whole genome shotgun (WGS) entry which is preliminary data.</text>
</comment>
<organism evidence="2 3">
    <name type="scientific">Lysinibacillus zambalensis</name>
    <dbReference type="NCBI Taxonomy" id="3160866"/>
    <lineage>
        <taxon>Bacteria</taxon>
        <taxon>Bacillati</taxon>
        <taxon>Bacillota</taxon>
        <taxon>Bacilli</taxon>
        <taxon>Bacillales</taxon>
        <taxon>Bacillaceae</taxon>
        <taxon>Lysinibacillus</taxon>
    </lineage>
</organism>
<dbReference type="Proteomes" id="UP001478862">
    <property type="component" value="Unassembled WGS sequence"/>
</dbReference>
<proteinExistence type="predicted"/>
<evidence type="ECO:0000313" key="2">
    <source>
        <dbReference type="EMBL" id="MEQ6353983.1"/>
    </source>
</evidence>
<feature type="transmembrane region" description="Helical" evidence="1">
    <location>
        <begin position="12"/>
        <end position="30"/>
    </location>
</feature>
<dbReference type="Pfam" id="PF07301">
    <property type="entry name" value="DUF1453"/>
    <property type="match status" value="1"/>
</dbReference>
<accession>A0ABV1MN85</accession>
<dbReference type="PANTHER" id="PTHR39164">
    <property type="entry name" value="PROTEIN CCDC"/>
    <property type="match status" value="1"/>
</dbReference>
<gene>
    <name evidence="2" type="ORF">ABNX05_05085</name>
</gene>
<feature type="transmembrane region" description="Helical" evidence="1">
    <location>
        <begin position="67"/>
        <end position="90"/>
    </location>
</feature>
<protein>
    <submittedName>
        <fullName evidence="2">Cytochrome c biogenesis protein CcdC</fullName>
    </submittedName>
</protein>